<dbReference type="EMBL" id="CP016616">
    <property type="protein sequence ID" value="ANY80953.1"/>
    <property type="molecule type" value="Genomic_DNA"/>
</dbReference>
<evidence type="ECO:0000313" key="3">
    <source>
        <dbReference type="EMBL" id="ANY80953.1"/>
    </source>
</evidence>
<protein>
    <submittedName>
        <fullName evidence="3">Uncharacterized protein</fullName>
    </submittedName>
</protein>
<keyword evidence="2" id="KW-1133">Transmembrane helix</keyword>
<keyword evidence="2" id="KW-0812">Transmembrane</keyword>
<proteinExistence type="predicted"/>
<dbReference type="KEGG" id="moc:BB934_24250"/>
<evidence type="ECO:0000256" key="1">
    <source>
        <dbReference type="SAM" id="MobiDB-lite"/>
    </source>
</evidence>
<reference evidence="3" key="1">
    <citation type="submission" date="2016-07" db="EMBL/GenBank/DDBJ databases">
        <title>Microvirga ossetica sp. nov. a new species of rhizobia isolated from root nodules of the legume species Vicia alpestris Steven originated from North Ossetia region in the Caucasus.</title>
        <authorList>
            <person name="Safronova V.I."/>
            <person name="Kuznetsova I.G."/>
            <person name="Sazanova A.L."/>
            <person name="Belimov A."/>
            <person name="Andronov E."/>
            <person name="Osledkin Y.S."/>
            <person name="Onishchuk O.P."/>
            <person name="Kurchak O.N."/>
            <person name="Shaposhnikov A.I."/>
            <person name="Willems A."/>
            <person name="Tikhonovich I.A."/>
        </authorList>
    </citation>
    <scope>NUCLEOTIDE SEQUENCE [LARGE SCALE GENOMIC DNA]</scope>
    <source>
        <strain evidence="3">V5/3M</strain>
    </source>
</reference>
<feature type="transmembrane region" description="Helical" evidence="2">
    <location>
        <begin position="25"/>
        <end position="46"/>
    </location>
</feature>
<dbReference type="OrthoDB" id="6228405at2"/>
<keyword evidence="2" id="KW-0472">Membrane</keyword>
<feature type="compositionally biased region" description="Acidic residues" evidence="1">
    <location>
        <begin position="127"/>
        <end position="142"/>
    </location>
</feature>
<name>A0A1B2ELU0_9HYPH</name>
<evidence type="ECO:0000256" key="2">
    <source>
        <dbReference type="SAM" id="Phobius"/>
    </source>
</evidence>
<dbReference type="RefSeq" id="WP_099512025.1">
    <property type="nucleotide sequence ID" value="NZ_CP016616.1"/>
</dbReference>
<accession>A0A1B2ELU0</accession>
<gene>
    <name evidence="3" type="ORF">BB934_24250</name>
</gene>
<feature type="region of interest" description="Disordered" evidence="1">
    <location>
        <begin position="122"/>
        <end position="160"/>
    </location>
</feature>
<sequence>MSPSLHSAAPHHLPSFVTAPGETDVLMVVMAVVLVIAVLAVGLLFLRLHTLPERMAHKSHKLQFEIVAVLGLLALFTHMHIFWVAGLLLALIDIPDFGNPLRRIAGSLEKIAGLKPGEGAYGAPDEVGVDTEPAEAAGEGEVEVPKTIPLPRMPKERTHA</sequence>
<feature type="transmembrane region" description="Helical" evidence="2">
    <location>
        <begin position="67"/>
        <end position="92"/>
    </location>
</feature>
<organism evidence="3">
    <name type="scientific">Microvirga ossetica</name>
    <dbReference type="NCBI Taxonomy" id="1882682"/>
    <lineage>
        <taxon>Bacteria</taxon>
        <taxon>Pseudomonadati</taxon>
        <taxon>Pseudomonadota</taxon>
        <taxon>Alphaproteobacteria</taxon>
        <taxon>Hyphomicrobiales</taxon>
        <taxon>Methylobacteriaceae</taxon>
        <taxon>Microvirga</taxon>
    </lineage>
</organism>
<dbReference type="AlphaFoldDB" id="A0A1B2ELU0"/>